<dbReference type="PANTHER" id="PTHR22997:SF0">
    <property type="entry name" value="PIH1 DOMAIN-CONTAINING PROTEIN 1"/>
    <property type="match status" value="1"/>
</dbReference>
<dbReference type="Proteomes" id="UP000788993">
    <property type="component" value="Unassembled WGS sequence"/>
</dbReference>
<evidence type="ECO:0000256" key="1">
    <source>
        <dbReference type="ARBA" id="ARBA00008511"/>
    </source>
</evidence>
<organism evidence="2 3">
    <name type="scientific">Ogataea polymorpha</name>
    <dbReference type="NCBI Taxonomy" id="460523"/>
    <lineage>
        <taxon>Eukaryota</taxon>
        <taxon>Fungi</taxon>
        <taxon>Dikarya</taxon>
        <taxon>Ascomycota</taxon>
        <taxon>Saccharomycotina</taxon>
        <taxon>Pichiomycetes</taxon>
        <taxon>Pichiales</taxon>
        <taxon>Pichiaceae</taxon>
        <taxon>Ogataea</taxon>
    </lineage>
</organism>
<comment type="similarity">
    <text evidence="1">Belongs to the PIH1 family.</text>
</comment>
<dbReference type="RefSeq" id="XP_018211565.1">
    <property type="nucleotide sequence ID" value="XM_018356137.1"/>
</dbReference>
<dbReference type="PANTHER" id="PTHR22997">
    <property type="entry name" value="PIH1 DOMAIN-CONTAINING PROTEIN 1"/>
    <property type="match status" value="1"/>
</dbReference>
<proteinExistence type="inferred from homology"/>
<keyword evidence="3" id="KW-1185">Reference proteome</keyword>
<evidence type="ECO:0000313" key="2">
    <source>
        <dbReference type="EMBL" id="KAH3663294.1"/>
    </source>
</evidence>
<dbReference type="InterPro" id="IPR012981">
    <property type="entry name" value="PIH1_N"/>
</dbReference>
<dbReference type="AlphaFoldDB" id="A0A1B7SJS0"/>
<dbReference type="Pfam" id="PF08190">
    <property type="entry name" value="PIH1"/>
    <property type="match status" value="1"/>
</dbReference>
<name>A0A1B7SJS0_9ASCO</name>
<gene>
    <name evidence="2" type="ORF">OGATHE_004871</name>
</gene>
<dbReference type="GO" id="GO:0005737">
    <property type="term" value="C:cytoplasm"/>
    <property type="evidence" value="ECO:0007669"/>
    <property type="project" value="TreeGrafter"/>
</dbReference>
<dbReference type="GO" id="GO:1990904">
    <property type="term" value="C:ribonucleoprotein complex"/>
    <property type="evidence" value="ECO:0007669"/>
    <property type="project" value="TreeGrafter"/>
</dbReference>
<dbReference type="OrthoDB" id="5135119at2759"/>
<dbReference type="GO" id="GO:0097255">
    <property type="term" value="C:R2TP complex"/>
    <property type="evidence" value="ECO:0007669"/>
    <property type="project" value="TreeGrafter"/>
</dbReference>
<sequence>MSNVDHVFPLVDHDSNSGGDQLVCIMPHPKFVVKTRLIKPYRDLPARTKLFVNVCSNANVPLPGSLSDPIDWKSLFVSIANDEWQIPILLSPDLRNGSDKSGNSSLIIDCILNEKAFKMILANISFRDIVIEWCFDAIESRFDDDILIDRQVKALPKRTCMGELSTFQIKSSALRELSKLTLFPYEHDQHSFSNAFKSESRDDSSIITPWPTRIAKSGEINSTGAKQKTVLQQDLKVNAYSHINALNNVPQLRTLDPEETEDSFISHVKCQIPNNSHDELKLMYHKKSNCLIVTTNSPINDNSPIKIPLAGLIPSVIEAVCVKDDYKADILHIFLK</sequence>
<reference evidence="2" key="2">
    <citation type="submission" date="2021-01" db="EMBL/GenBank/DDBJ databases">
        <authorList>
            <person name="Schikora-Tamarit M.A."/>
        </authorList>
    </citation>
    <scope>NUCLEOTIDE SEQUENCE</scope>
    <source>
        <strain evidence="2">NCAIM Y.01608</strain>
    </source>
</reference>
<dbReference type="InterPro" id="IPR050734">
    <property type="entry name" value="PIH1/Kintoun_subfamily"/>
</dbReference>
<dbReference type="GO" id="GO:0006364">
    <property type="term" value="P:rRNA processing"/>
    <property type="evidence" value="ECO:0007669"/>
    <property type="project" value="TreeGrafter"/>
</dbReference>
<dbReference type="GO" id="GO:0000492">
    <property type="term" value="P:box C/D snoRNP assembly"/>
    <property type="evidence" value="ECO:0007669"/>
    <property type="project" value="TreeGrafter"/>
</dbReference>
<reference evidence="2" key="1">
    <citation type="journal article" date="2021" name="Open Biol.">
        <title>Shared evolutionary footprints suggest mitochondrial oxidative damage underlies multiple complex I losses in fungi.</title>
        <authorList>
            <person name="Schikora-Tamarit M.A."/>
            <person name="Marcet-Houben M."/>
            <person name="Nosek J."/>
            <person name="Gabaldon T."/>
        </authorList>
    </citation>
    <scope>NUCLEOTIDE SEQUENCE</scope>
    <source>
        <strain evidence="2">NCAIM Y.01608</strain>
    </source>
</reference>
<evidence type="ECO:0000313" key="3">
    <source>
        <dbReference type="Proteomes" id="UP000788993"/>
    </source>
</evidence>
<comment type="caution">
    <text evidence="2">The sequence shown here is derived from an EMBL/GenBank/DDBJ whole genome shotgun (WGS) entry which is preliminary data.</text>
</comment>
<accession>A0A1B7SJS0</accession>
<protein>
    <submittedName>
        <fullName evidence="2">Uncharacterized protein</fullName>
    </submittedName>
</protein>
<dbReference type="EMBL" id="JAEUBD010001266">
    <property type="protein sequence ID" value="KAH3663294.1"/>
    <property type="molecule type" value="Genomic_DNA"/>
</dbReference>